<dbReference type="PROSITE" id="PS00723">
    <property type="entry name" value="POLYPRENYL_SYNTHASE_1"/>
    <property type="match status" value="1"/>
</dbReference>
<organism evidence="7 8">
    <name type="scientific">Defluviitalea raffinosedens</name>
    <dbReference type="NCBI Taxonomy" id="1450156"/>
    <lineage>
        <taxon>Bacteria</taxon>
        <taxon>Bacillati</taxon>
        <taxon>Bacillota</taxon>
        <taxon>Clostridia</taxon>
        <taxon>Lachnospirales</taxon>
        <taxon>Defluviitaleaceae</taxon>
        <taxon>Defluviitalea</taxon>
    </lineage>
</organism>
<evidence type="ECO:0000313" key="7">
    <source>
        <dbReference type="EMBL" id="KAE9633763.1"/>
    </source>
</evidence>
<keyword evidence="8" id="KW-1185">Reference proteome</keyword>
<dbReference type="InterPro" id="IPR027310">
    <property type="entry name" value="Profilin_CS"/>
</dbReference>
<dbReference type="GO" id="GO:0004659">
    <property type="term" value="F:prenyltransferase activity"/>
    <property type="evidence" value="ECO:0007669"/>
    <property type="project" value="InterPro"/>
</dbReference>
<proteinExistence type="inferred from homology"/>
<sequence>MSLWEAYPEIHEELIKVENYMKKAVPSRKKILTQISLELIEAGGKRLRPAFVILGAKCGKYDPEKIIPLGAAIELLHTATLVHDDIIDDSQLRRGKTTVQAKYGRDMAVYTGDYLFTKAFTILSDKTSFEHLNRIAQGVKAICEGEIDQYEIKYNTDVTVTDYLKRIYRKTAVLFVMSILVGAYEGKCKRKTLNALGKFAGSFGMAFQIRDDLLDYTSTEQIEGKPIGNDIQQGIYTLPLLFALQDHSVSKELKELLSKKNQIQKEEINRVIALVKETNALEETKLLKEKFIYKASEALDHIADGPYKNITKDLLQLL</sequence>
<comment type="caution">
    <text evidence="7">The sequence shown here is derived from an EMBL/GenBank/DDBJ whole genome shotgun (WGS) entry which is preliminary data.</text>
</comment>
<dbReference type="PANTHER" id="PTHR12001">
    <property type="entry name" value="GERANYLGERANYL PYROPHOSPHATE SYNTHASE"/>
    <property type="match status" value="1"/>
</dbReference>
<dbReference type="CDD" id="cd00685">
    <property type="entry name" value="Trans_IPPS_HT"/>
    <property type="match status" value="1"/>
</dbReference>
<dbReference type="GO" id="GO:0008299">
    <property type="term" value="P:isoprenoid biosynthetic process"/>
    <property type="evidence" value="ECO:0007669"/>
    <property type="project" value="InterPro"/>
</dbReference>
<evidence type="ECO:0000256" key="1">
    <source>
        <dbReference type="ARBA" id="ARBA00001946"/>
    </source>
</evidence>
<dbReference type="GO" id="GO:0003779">
    <property type="term" value="F:actin binding"/>
    <property type="evidence" value="ECO:0007669"/>
    <property type="project" value="InterPro"/>
</dbReference>
<keyword evidence="3 6" id="KW-0808">Transferase</keyword>
<evidence type="ECO:0000256" key="6">
    <source>
        <dbReference type="RuleBase" id="RU004466"/>
    </source>
</evidence>
<dbReference type="Proteomes" id="UP000483018">
    <property type="component" value="Unassembled WGS sequence"/>
</dbReference>
<dbReference type="Pfam" id="PF00348">
    <property type="entry name" value="polyprenyl_synt"/>
    <property type="match status" value="1"/>
</dbReference>
<dbReference type="SFLD" id="SFLDS00005">
    <property type="entry name" value="Isoprenoid_Synthase_Type_I"/>
    <property type="match status" value="1"/>
</dbReference>
<dbReference type="PROSITE" id="PS00414">
    <property type="entry name" value="PROFILIN"/>
    <property type="match status" value="1"/>
</dbReference>
<dbReference type="AlphaFoldDB" id="A0A7C8HEX1"/>
<accession>A0A7C8HEX1</accession>
<comment type="similarity">
    <text evidence="2 6">Belongs to the FPP/GGPP synthase family.</text>
</comment>
<protein>
    <submittedName>
        <fullName evidence="7">Polyprenyl synthetase family protein</fullName>
    </submittedName>
</protein>
<dbReference type="InterPro" id="IPR033749">
    <property type="entry name" value="Polyprenyl_synt_CS"/>
</dbReference>
<reference evidence="7 8" key="1">
    <citation type="submission" date="2019-12" db="EMBL/GenBank/DDBJ databases">
        <title>Defluviitalea raffinosedens, isolated from a biogas fermenter, genome sequencing and characterization.</title>
        <authorList>
            <person name="Rettenmaier R."/>
            <person name="Schneider M."/>
            <person name="Neuhaus K."/>
            <person name="Liebl W."/>
            <person name="Zverlov V."/>
        </authorList>
    </citation>
    <scope>NUCLEOTIDE SEQUENCE [LARGE SCALE GENOMIC DNA]</scope>
    <source>
        <strain evidence="7 8">249c-K6</strain>
    </source>
</reference>
<evidence type="ECO:0000313" key="8">
    <source>
        <dbReference type="Proteomes" id="UP000483018"/>
    </source>
</evidence>
<dbReference type="PANTHER" id="PTHR12001:SF69">
    <property type="entry name" value="ALL TRANS-POLYPRENYL-DIPHOSPHATE SYNTHASE PDSS1"/>
    <property type="match status" value="1"/>
</dbReference>
<keyword evidence="5" id="KW-0460">Magnesium</keyword>
<dbReference type="SUPFAM" id="SSF48576">
    <property type="entry name" value="Terpenoid synthases"/>
    <property type="match status" value="1"/>
</dbReference>
<gene>
    <name evidence="7" type="ORF">GND95_08915</name>
</gene>
<keyword evidence="4" id="KW-0479">Metal-binding</keyword>
<dbReference type="PROSITE" id="PS00444">
    <property type="entry name" value="POLYPRENYL_SYNTHASE_2"/>
    <property type="match status" value="1"/>
</dbReference>
<evidence type="ECO:0000256" key="2">
    <source>
        <dbReference type="ARBA" id="ARBA00006706"/>
    </source>
</evidence>
<name>A0A7C8HEX1_9FIRM</name>
<dbReference type="Gene3D" id="1.10.600.10">
    <property type="entry name" value="Farnesyl Diphosphate Synthase"/>
    <property type="match status" value="1"/>
</dbReference>
<evidence type="ECO:0000256" key="3">
    <source>
        <dbReference type="ARBA" id="ARBA00022679"/>
    </source>
</evidence>
<dbReference type="EMBL" id="WSLF01000007">
    <property type="protein sequence ID" value="KAE9633763.1"/>
    <property type="molecule type" value="Genomic_DNA"/>
</dbReference>
<dbReference type="InterPro" id="IPR008949">
    <property type="entry name" value="Isoprenoid_synthase_dom_sf"/>
</dbReference>
<comment type="cofactor">
    <cofactor evidence="1">
        <name>Mg(2+)</name>
        <dbReference type="ChEBI" id="CHEBI:18420"/>
    </cofactor>
</comment>
<evidence type="ECO:0000256" key="4">
    <source>
        <dbReference type="ARBA" id="ARBA00022723"/>
    </source>
</evidence>
<dbReference type="GO" id="GO:0046872">
    <property type="term" value="F:metal ion binding"/>
    <property type="evidence" value="ECO:0007669"/>
    <property type="project" value="UniProtKB-KW"/>
</dbReference>
<evidence type="ECO:0000256" key="5">
    <source>
        <dbReference type="ARBA" id="ARBA00022842"/>
    </source>
</evidence>
<dbReference type="InterPro" id="IPR000092">
    <property type="entry name" value="Polyprenyl_synt"/>
</dbReference>
<dbReference type="OrthoDB" id="9805316at2"/>
<dbReference type="RefSeq" id="WP_158740565.1">
    <property type="nucleotide sequence ID" value="NZ_JAFBEP010000011.1"/>
</dbReference>